<feature type="region of interest" description="Disordered" evidence="1">
    <location>
        <begin position="1"/>
        <end position="70"/>
    </location>
</feature>
<protein>
    <submittedName>
        <fullName evidence="2">Uncharacterized protein</fullName>
    </submittedName>
</protein>
<feature type="compositionally biased region" description="Basic and acidic residues" evidence="1">
    <location>
        <begin position="61"/>
        <end position="70"/>
    </location>
</feature>
<keyword evidence="3" id="KW-1185">Reference proteome</keyword>
<evidence type="ECO:0000256" key="1">
    <source>
        <dbReference type="SAM" id="MobiDB-lite"/>
    </source>
</evidence>
<proteinExistence type="predicted"/>
<dbReference type="EMBL" id="JAAMPI010001582">
    <property type="protein sequence ID" value="KAF4624684.1"/>
    <property type="molecule type" value="Genomic_DNA"/>
</dbReference>
<comment type="caution">
    <text evidence="2">The sequence shown here is derived from an EMBL/GenBank/DDBJ whole genome shotgun (WGS) entry which is preliminary data.</text>
</comment>
<dbReference type="Proteomes" id="UP000566819">
    <property type="component" value="Unassembled WGS sequence"/>
</dbReference>
<name>A0A8H4R9H9_9HELO</name>
<dbReference type="AlphaFoldDB" id="A0A8H4R9H9"/>
<sequence>MWLPPPSPPHHTTGLLPNHPPTSLNPADSPFALKTHMAPTSSTALLDGSAPPGYSEVPDEVEGRLRGSRK</sequence>
<accession>A0A8H4R9H9</accession>
<evidence type="ECO:0000313" key="2">
    <source>
        <dbReference type="EMBL" id="KAF4624684.1"/>
    </source>
</evidence>
<reference evidence="2 3" key="1">
    <citation type="submission" date="2020-03" db="EMBL/GenBank/DDBJ databases">
        <title>Draft Genome Sequence of Cudoniella acicularis.</title>
        <authorList>
            <person name="Buettner E."/>
            <person name="Kellner H."/>
        </authorList>
    </citation>
    <scope>NUCLEOTIDE SEQUENCE [LARGE SCALE GENOMIC DNA]</scope>
    <source>
        <strain evidence="2 3">DSM 108380</strain>
    </source>
</reference>
<gene>
    <name evidence="2" type="ORF">G7Y89_g13488</name>
</gene>
<organism evidence="2 3">
    <name type="scientific">Cudoniella acicularis</name>
    <dbReference type="NCBI Taxonomy" id="354080"/>
    <lineage>
        <taxon>Eukaryota</taxon>
        <taxon>Fungi</taxon>
        <taxon>Dikarya</taxon>
        <taxon>Ascomycota</taxon>
        <taxon>Pezizomycotina</taxon>
        <taxon>Leotiomycetes</taxon>
        <taxon>Helotiales</taxon>
        <taxon>Tricladiaceae</taxon>
        <taxon>Cudoniella</taxon>
    </lineage>
</organism>
<evidence type="ECO:0000313" key="3">
    <source>
        <dbReference type="Proteomes" id="UP000566819"/>
    </source>
</evidence>